<dbReference type="InParanoid" id="C3ZFU8"/>
<dbReference type="SMART" id="SM00231">
    <property type="entry name" value="FA58C"/>
    <property type="match status" value="1"/>
</dbReference>
<feature type="domain" description="F5/8 type C" evidence="2">
    <location>
        <begin position="210"/>
        <end position="357"/>
    </location>
</feature>
<dbReference type="Pfam" id="PF00754">
    <property type="entry name" value="F5_F8_type_C"/>
    <property type="match status" value="1"/>
</dbReference>
<accession>C3ZFU8</accession>
<dbReference type="PANTHER" id="PTHR24543:SF336">
    <property type="entry name" value="F5_8 TYPE C DOMAIN-CONTAINING PROTEIN"/>
    <property type="match status" value="1"/>
</dbReference>
<reference evidence="3" key="1">
    <citation type="journal article" date="2008" name="Nature">
        <title>The amphioxus genome and the evolution of the chordate karyotype.</title>
        <authorList>
            <consortium name="US DOE Joint Genome Institute (JGI-PGF)"/>
            <person name="Putnam N.H."/>
            <person name="Butts T."/>
            <person name="Ferrier D.E.K."/>
            <person name="Furlong R.F."/>
            <person name="Hellsten U."/>
            <person name="Kawashima T."/>
            <person name="Robinson-Rechavi M."/>
            <person name="Shoguchi E."/>
            <person name="Terry A."/>
            <person name="Yu J.-K."/>
            <person name="Benito-Gutierrez E.L."/>
            <person name="Dubchak I."/>
            <person name="Garcia-Fernandez J."/>
            <person name="Gibson-Brown J.J."/>
            <person name="Grigoriev I.V."/>
            <person name="Horton A.C."/>
            <person name="de Jong P.J."/>
            <person name="Jurka J."/>
            <person name="Kapitonov V.V."/>
            <person name="Kohara Y."/>
            <person name="Kuroki Y."/>
            <person name="Lindquist E."/>
            <person name="Lucas S."/>
            <person name="Osoegawa K."/>
            <person name="Pennacchio L.A."/>
            <person name="Salamov A.A."/>
            <person name="Satou Y."/>
            <person name="Sauka-Spengler T."/>
            <person name="Schmutz J."/>
            <person name="Shin-I T."/>
            <person name="Toyoda A."/>
            <person name="Bronner-Fraser M."/>
            <person name="Fujiyama A."/>
            <person name="Holland L.Z."/>
            <person name="Holland P.W.H."/>
            <person name="Satoh N."/>
            <person name="Rokhsar D.S."/>
        </authorList>
    </citation>
    <scope>NUCLEOTIDE SEQUENCE [LARGE SCALE GENOMIC DNA]</scope>
    <source>
        <strain evidence="3">S238N-H82</strain>
        <tissue evidence="3">Testes</tissue>
    </source>
</reference>
<dbReference type="SUPFAM" id="SSF49785">
    <property type="entry name" value="Galactose-binding domain-like"/>
    <property type="match status" value="1"/>
</dbReference>
<dbReference type="AlphaFoldDB" id="C3ZFU8"/>
<feature type="signal peptide" evidence="1">
    <location>
        <begin position="1"/>
        <end position="22"/>
    </location>
</feature>
<evidence type="ECO:0000259" key="2">
    <source>
        <dbReference type="PROSITE" id="PS50022"/>
    </source>
</evidence>
<dbReference type="InterPro" id="IPR000421">
    <property type="entry name" value="FA58C"/>
</dbReference>
<dbReference type="CDD" id="cd00057">
    <property type="entry name" value="FA58C"/>
    <property type="match status" value="1"/>
</dbReference>
<dbReference type="PROSITE" id="PS50022">
    <property type="entry name" value="FA58C_3"/>
    <property type="match status" value="1"/>
</dbReference>
<name>C3ZFU8_BRAFL</name>
<dbReference type="PANTHER" id="PTHR24543">
    <property type="entry name" value="MULTICOPPER OXIDASE-RELATED"/>
    <property type="match status" value="1"/>
</dbReference>
<dbReference type="EMBL" id="GG666615">
    <property type="protein sequence ID" value="EEN48586.1"/>
    <property type="molecule type" value="Genomic_DNA"/>
</dbReference>
<evidence type="ECO:0000256" key="1">
    <source>
        <dbReference type="SAM" id="SignalP"/>
    </source>
</evidence>
<dbReference type="PROSITE" id="PS01285">
    <property type="entry name" value="FA58C_1"/>
    <property type="match status" value="1"/>
</dbReference>
<proteinExistence type="predicted"/>
<gene>
    <name evidence="3" type="ORF">BRAFLDRAFT_68897</name>
</gene>
<dbReference type="Gene3D" id="2.60.120.260">
    <property type="entry name" value="Galactose-binding domain-like"/>
    <property type="match status" value="1"/>
</dbReference>
<feature type="chain" id="PRO_5002936335" description="F5/8 type C domain-containing protein" evidence="1">
    <location>
        <begin position="23"/>
        <end position="362"/>
    </location>
</feature>
<dbReference type="InterPro" id="IPR008979">
    <property type="entry name" value="Galactose-bd-like_sf"/>
</dbReference>
<sequence>MSRFPLFPAVVLVLLLSTRQWSDPQAAVQAAVQAVPYGPYPQADQANQSAPYISSENPQLQEMAGMIEAMHSEFKRIRSSVSHLAELKAFEKRIAAMEARQDAAIENLSSRLNDTAAAMGVLQGAAVQNLYSRLDQTAAAMEVRQDAAAENLSSRLNHTAARQAAIEARQDAVMANFSSSLNETAAVMETCLAAIENLSSRLNDTVVDFCRTRRMGMSTGDIPDSSFTASSYYDHRFVPANARFGITRSWIPRTLTAEVEWLKIDLGQETLVYGVITQGRPEYSQWTKSYRLSFSMDGQTWAMYAGTDGSDKVFQGNYDRSSPVYNFLDSPLTTRHVQFHPRTYISRPAVRMEVLGCPTELL</sequence>
<evidence type="ECO:0000313" key="3">
    <source>
        <dbReference type="EMBL" id="EEN48586.1"/>
    </source>
</evidence>
<protein>
    <recommendedName>
        <fullName evidence="2">F5/8 type C domain-containing protein</fullName>
    </recommendedName>
</protein>
<organism>
    <name type="scientific">Branchiostoma floridae</name>
    <name type="common">Florida lancelet</name>
    <name type="synonym">Amphioxus</name>
    <dbReference type="NCBI Taxonomy" id="7739"/>
    <lineage>
        <taxon>Eukaryota</taxon>
        <taxon>Metazoa</taxon>
        <taxon>Chordata</taxon>
        <taxon>Cephalochordata</taxon>
        <taxon>Leptocardii</taxon>
        <taxon>Amphioxiformes</taxon>
        <taxon>Branchiostomatidae</taxon>
        <taxon>Branchiostoma</taxon>
    </lineage>
</organism>
<keyword evidence="1" id="KW-0732">Signal</keyword>